<dbReference type="InterPro" id="IPR003779">
    <property type="entry name" value="CMD-like"/>
</dbReference>
<evidence type="ECO:0000313" key="2">
    <source>
        <dbReference type="EMBL" id="QDE39556.1"/>
    </source>
</evidence>
<dbReference type="RefSeq" id="WP_139982365.1">
    <property type="nucleotide sequence ID" value="NZ_CP041046.1"/>
</dbReference>
<dbReference type="Gene3D" id="1.20.1290.10">
    <property type="entry name" value="AhpD-like"/>
    <property type="match status" value="1"/>
</dbReference>
<feature type="domain" description="Carboxymuconolactone decarboxylase-like" evidence="1">
    <location>
        <begin position="12"/>
        <end position="94"/>
    </location>
</feature>
<keyword evidence="3" id="KW-1185">Reference proteome</keyword>
<dbReference type="GO" id="GO:0051920">
    <property type="term" value="F:peroxiredoxin activity"/>
    <property type="evidence" value="ECO:0007669"/>
    <property type="project" value="InterPro"/>
</dbReference>
<sequence>MSKRVNYMKASPEAAQGFLTVHGYLAQSGLDKNLVDLVYLRVSQINSCAYCIDMHSQDLNKHGVPFEKLILTSAWREAGDVFSAREQAALAWTESVANVAETGVPDEDYAAAAAVFSDKELADLSVAIALMSAFNRLGVAFRNLPVAASRLARAG</sequence>
<dbReference type="PANTHER" id="PTHR34846">
    <property type="entry name" value="4-CARBOXYMUCONOLACTONE DECARBOXYLASE FAMILY PROTEIN (AFU_ORTHOLOGUE AFUA_6G11590)"/>
    <property type="match status" value="1"/>
</dbReference>
<evidence type="ECO:0000259" key="1">
    <source>
        <dbReference type="Pfam" id="PF02627"/>
    </source>
</evidence>
<dbReference type="KEGG" id="lpy:FIV34_10260"/>
<dbReference type="OrthoDB" id="9801997at2"/>
<dbReference type="EMBL" id="CP041046">
    <property type="protein sequence ID" value="QDE39556.1"/>
    <property type="molecule type" value="Genomic_DNA"/>
</dbReference>
<accession>A0A4Y5Z3R2</accession>
<proteinExistence type="predicted"/>
<dbReference type="InterPro" id="IPR029032">
    <property type="entry name" value="AhpD-like"/>
</dbReference>
<evidence type="ECO:0000313" key="3">
    <source>
        <dbReference type="Proteomes" id="UP000316093"/>
    </source>
</evidence>
<dbReference type="AlphaFoldDB" id="A0A4Y5Z3R2"/>
<organism evidence="2 3">
    <name type="scientific">Luteibacter pinisoli</name>
    <dbReference type="NCBI Taxonomy" id="2589080"/>
    <lineage>
        <taxon>Bacteria</taxon>
        <taxon>Pseudomonadati</taxon>
        <taxon>Pseudomonadota</taxon>
        <taxon>Gammaproteobacteria</taxon>
        <taxon>Lysobacterales</taxon>
        <taxon>Rhodanobacteraceae</taxon>
        <taxon>Luteibacter</taxon>
    </lineage>
</organism>
<dbReference type="InterPro" id="IPR004675">
    <property type="entry name" value="AhpD_core"/>
</dbReference>
<dbReference type="PANTHER" id="PTHR34846:SF10">
    <property type="entry name" value="CYTOPLASMIC PROTEIN"/>
    <property type="match status" value="1"/>
</dbReference>
<dbReference type="Pfam" id="PF02627">
    <property type="entry name" value="CMD"/>
    <property type="match status" value="1"/>
</dbReference>
<gene>
    <name evidence="2" type="ORF">FIV34_10260</name>
</gene>
<dbReference type="NCBIfam" id="TIGR00778">
    <property type="entry name" value="ahpD_dom"/>
    <property type="match status" value="1"/>
</dbReference>
<name>A0A4Y5Z3R2_9GAMM</name>
<protein>
    <submittedName>
        <fullName evidence="2">Carboxymuconolactone decarboxylase family protein</fullName>
    </submittedName>
</protein>
<dbReference type="SUPFAM" id="SSF69118">
    <property type="entry name" value="AhpD-like"/>
    <property type="match status" value="1"/>
</dbReference>
<dbReference type="Proteomes" id="UP000316093">
    <property type="component" value="Chromosome"/>
</dbReference>
<reference evidence="2 3" key="1">
    <citation type="submission" date="2019-06" db="EMBL/GenBank/DDBJ databases">
        <title>A complete genome sequence for Luteibacter pinisoli MAH-14.</title>
        <authorList>
            <person name="Baltrus D.A."/>
        </authorList>
    </citation>
    <scope>NUCLEOTIDE SEQUENCE [LARGE SCALE GENOMIC DNA]</scope>
    <source>
        <strain evidence="2 3">MAH-14</strain>
    </source>
</reference>